<dbReference type="SMART" id="SM00443">
    <property type="entry name" value="G_patch"/>
    <property type="match status" value="1"/>
</dbReference>
<feature type="region of interest" description="Disordered" evidence="2">
    <location>
        <begin position="119"/>
        <end position="164"/>
    </location>
</feature>
<feature type="domain" description="XRN2-binding (XTBD)" evidence="6">
    <location>
        <begin position="13"/>
        <end position="100"/>
    </location>
</feature>
<reference evidence="7 8" key="1">
    <citation type="journal article" date="2021" name="Elife">
        <title>Chloroplast acquisition without the gene transfer in kleptoplastic sea slugs, Plakobranchus ocellatus.</title>
        <authorList>
            <person name="Maeda T."/>
            <person name="Takahashi S."/>
            <person name="Yoshida T."/>
            <person name="Shimamura S."/>
            <person name="Takaki Y."/>
            <person name="Nagai Y."/>
            <person name="Toyoda A."/>
            <person name="Suzuki Y."/>
            <person name="Arimoto A."/>
            <person name="Ishii H."/>
            <person name="Satoh N."/>
            <person name="Nishiyama T."/>
            <person name="Hasebe M."/>
            <person name="Maruyama T."/>
            <person name="Minagawa J."/>
            <person name="Obokata J."/>
            <person name="Shigenobu S."/>
        </authorList>
    </citation>
    <scope>NUCLEOTIDE SEQUENCE [LARGE SCALE GENOMIC DNA]</scope>
</reference>
<name>A0AAV4IG70_9GAST</name>
<protein>
    <submittedName>
        <fullName evidence="7">NF-kappa-B-repressing factor</fullName>
    </submittedName>
</protein>
<proteinExistence type="predicted"/>
<dbReference type="PANTHER" id="PTHR48430:SF1">
    <property type="entry name" value="PARTNER OF XRN-2 PROTEIN 1"/>
    <property type="match status" value="1"/>
</dbReference>
<evidence type="ECO:0000256" key="2">
    <source>
        <dbReference type="SAM" id="MobiDB-lite"/>
    </source>
</evidence>
<feature type="domain" description="DRBM" evidence="3">
    <location>
        <begin position="451"/>
        <end position="485"/>
    </location>
</feature>
<evidence type="ECO:0000259" key="6">
    <source>
        <dbReference type="PROSITE" id="PS51827"/>
    </source>
</evidence>
<dbReference type="PROSITE" id="PS51827">
    <property type="entry name" value="XTBD"/>
    <property type="match status" value="1"/>
</dbReference>
<feature type="domain" description="G-patch" evidence="4">
    <location>
        <begin position="519"/>
        <end position="564"/>
    </location>
</feature>
<dbReference type="InterPro" id="IPR036867">
    <property type="entry name" value="R3H_dom_sf"/>
</dbReference>
<dbReference type="PROSITE" id="PS51061">
    <property type="entry name" value="R3H"/>
    <property type="match status" value="1"/>
</dbReference>
<evidence type="ECO:0000259" key="3">
    <source>
        <dbReference type="PROSITE" id="PS50137"/>
    </source>
</evidence>
<evidence type="ECO:0000313" key="8">
    <source>
        <dbReference type="Proteomes" id="UP000762676"/>
    </source>
</evidence>
<organism evidence="7 8">
    <name type="scientific">Elysia marginata</name>
    <dbReference type="NCBI Taxonomy" id="1093978"/>
    <lineage>
        <taxon>Eukaryota</taxon>
        <taxon>Metazoa</taxon>
        <taxon>Spiralia</taxon>
        <taxon>Lophotrochozoa</taxon>
        <taxon>Mollusca</taxon>
        <taxon>Gastropoda</taxon>
        <taxon>Heterobranchia</taxon>
        <taxon>Euthyneura</taxon>
        <taxon>Panpulmonata</taxon>
        <taxon>Sacoglossa</taxon>
        <taxon>Placobranchoidea</taxon>
        <taxon>Plakobranchidae</taxon>
        <taxon>Elysia</taxon>
    </lineage>
</organism>
<gene>
    <name evidence="7" type="ORF">ElyMa_001273100</name>
</gene>
<dbReference type="Pfam" id="PF01424">
    <property type="entry name" value="R3H"/>
    <property type="match status" value="1"/>
</dbReference>
<feature type="domain" description="R3H" evidence="5">
    <location>
        <begin position="574"/>
        <end position="638"/>
    </location>
</feature>
<dbReference type="PANTHER" id="PTHR48430">
    <property type="entry name" value="PARTNER OF XRN-2 PROTEIN 1"/>
    <property type="match status" value="1"/>
</dbReference>
<comment type="caution">
    <text evidence="7">The sequence shown here is derived from an EMBL/GenBank/DDBJ whole genome shotgun (WGS) entry which is preliminary data.</text>
</comment>
<dbReference type="PROSITE" id="PS50137">
    <property type="entry name" value="DS_RBD"/>
    <property type="match status" value="1"/>
</dbReference>
<dbReference type="PROSITE" id="PS50174">
    <property type="entry name" value="G_PATCH"/>
    <property type="match status" value="1"/>
</dbReference>
<dbReference type="SUPFAM" id="SSF82708">
    <property type="entry name" value="R3H domain"/>
    <property type="match status" value="1"/>
</dbReference>
<dbReference type="SUPFAM" id="SSF54768">
    <property type="entry name" value="dsRNA-binding domain-like"/>
    <property type="match status" value="1"/>
</dbReference>
<evidence type="ECO:0000256" key="1">
    <source>
        <dbReference type="PROSITE-ProRule" id="PRU00266"/>
    </source>
</evidence>
<dbReference type="Pfam" id="PF11952">
    <property type="entry name" value="XTBD"/>
    <property type="match status" value="1"/>
</dbReference>
<dbReference type="AlphaFoldDB" id="A0AAV4IG70"/>
<dbReference type="InterPro" id="IPR001374">
    <property type="entry name" value="R3H_dom"/>
</dbReference>
<dbReference type="Pfam" id="PF01585">
    <property type="entry name" value="G-patch"/>
    <property type="match status" value="1"/>
</dbReference>
<evidence type="ECO:0000313" key="7">
    <source>
        <dbReference type="EMBL" id="GFS08405.1"/>
    </source>
</evidence>
<evidence type="ECO:0000259" key="4">
    <source>
        <dbReference type="PROSITE" id="PS50174"/>
    </source>
</evidence>
<dbReference type="Proteomes" id="UP000762676">
    <property type="component" value="Unassembled WGS sequence"/>
</dbReference>
<dbReference type="Gene3D" id="3.30.1370.50">
    <property type="entry name" value="R3H-like domain"/>
    <property type="match status" value="1"/>
</dbReference>
<keyword evidence="8" id="KW-1185">Reference proteome</keyword>
<dbReference type="InterPro" id="IPR021859">
    <property type="entry name" value="XTBD"/>
</dbReference>
<keyword evidence="1" id="KW-0694">RNA-binding</keyword>
<feature type="compositionally biased region" description="Low complexity" evidence="2">
    <location>
        <begin position="153"/>
        <end position="164"/>
    </location>
</feature>
<dbReference type="InterPro" id="IPR000467">
    <property type="entry name" value="G_patch_dom"/>
</dbReference>
<dbReference type="GO" id="GO:0003723">
    <property type="term" value="F:RNA binding"/>
    <property type="evidence" value="ECO:0007669"/>
    <property type="project" value="UniProtKB-UniRule"/>
</dbReference>
<sequence>MSLKAKASRGSDTDVLRDEFESSREWKLRKMFLDANVDSLPGDRLVCLSKCFINSAMYRCSYPRAVMKEIESRSSGLLESYQQETREDRKCAAKELYAASFVKASDSFTVEDHSESEACQLRSTESVDADGSHPSPVEIVNMENNREESTEFSDSVTGTSSSTDDSPCIALTSVHPATPILPLQDYKKLIPGEKHPLIKKLRQLACRTLESKDEFALNKVMSCITKGSGVKVEFKQDAQTAKRLGESYGMRVLFNDCLVATGAARSKPLARKIGMELALQKFHMPYLRVTETESGDREIEASVEPFTSINYRLRYKHIGPPSASALNKPVGLTLPGKVLISSKDFLPPSLTQFSHQASEILLPKESIEVTRLAQREAKLKSLDYPVTKSSSNISNVKQSEVAENGPNGTFILVQLSGIEEGPVSMLRRSADFSGMLLDIEHTLHSPASVSCEVRLGGQVIAEASDSNTKAAKFDAACKALEYLGQHCWVLRLKGADGTSTVSKNELFKKIQQRTDVIGDTNVGNKMLRKMGWTGGGVGKDGMGIVEPVSAEGVLGRAGLGLSSSSAPGADFEERQFRQKVRTALRKYIESEEQEDLRFATEFSKEERKVIHQEASKFHLRTVSRGKQDCRFLTVGRKRSSQQLLQHVSECGGETNSYVLLPPGSYQYQHQTAEQSQV</sequence>
<dbReference type="EMBL" id="BMAT01002523">
    <property type="protein sequence ID" value="GFS08405.1"/>
    <property type="molecule type" value="Genomic_DNA"/>
</dbReference>
<dbReference type="InterPro" id="IPR014720">
    <property type="entry name" value="dsRBD_dom"/>
</dbReference>
<dbReference type="SMART" id="SM00393">
    <property type="entry name" value="R3H"/>
    <property type="match status" value="1"/>
</dbReference>
<accession>A0AAV4IG70</accession>
<evidence type="ECO:0000259" key="5">
    <source>
        <dbReference type="PROSITE" id="PS51061"/>
    </source>
</evidence>